<evidence type="ECO:0000313" key="2">
    <source>
        <dbReference type="Proteomes" id="UP000266673"/>
    </source>
</evidence>
<organism evidence="1 2">
    <name type="scientific">Gigaspora rosea</name>
    <dbReference type="NCBI Taxonomy" id="44941"/>
    <lineage>
        <taxon>Eukaryota</taxon>
        <taxon>Fungi</taxon>
        <taxon>Fungi incertae sedis</taxon>
        <taxon>Mucoromycota</taxon>
        <taxon>Glomeromycotina</taxon>
        <taxon>Glomeromycetes</taxon>
        <taxon>Diversisporales</taxon>
        <taxon>Gigasporaceae</taxon>
        <taxon>Gigaspora</taxon>
    </lineage>
</organism>
<reference evidence="1 2" key="1">
    <citation type="submission" date="2018-06" db="EMBL/GenBank/DDBJ databases">
        <title>Comparative genomics reveals the genomic features of Rhizophagus irregularis, R. cerebriforme, R. diaphanum and Gigaspora rosea, and their symbiotic lifestyle signature.</title>
        <authorList>
            <person name="Morin E."/>
            <person name="San Clemente H."/>
            <person name="Chen E.C.H."/>
            <person name="De La Providencia I."/>
            <person name="Hainaut M."/>
            <person name="Kuo A."/>
            <person name="Kohler A."/>
            <person name="Murat C."/>
            <person name="Tang N."/>
            <person name="Roy S."/>
            <person name="Loubradou J."/>
            <person name="Henrissat B."/>
            <person name="Grigoriev I.V."/>
            <person name="Corradi N."/>
            <person name="Roux C."/>
            <person name="Martin F.M."/>
        </authorList>
    </citation>
    <scope>NUCLEOTIDE SEQUENCE [LARGE SCALE GENOMIC DNA]</scope>
    <source>
        <strain evidence="1 2">DAOM 194757</strain>
    </source>
</reference>
<evidence type="ECO:0000313" key="1">
    <source>
        <dbReference type="EMBL" id="RIB07898.1"/>
    </source>
</evidence>
<protein>
    <recommendedName>
        <fullName evidence="3">HAT C-terminal dimerisation domain-containing protein</fullName>
    </recommendedName>
</protein>
<keyword evidence="2" id="KW-1185">Reference proteome</keyword>
<gene>
    <name evidence="1" type="ORF">C2G38_2213083</name>
</gene>
<sequence length="263" mass="30831">MTVIPQLLAKLEELTRLKRLNEQEHKEKKMTFQNQETPLKLVPQKLAFNKHGRSHSAPGSQRFQQNLATAHELPLDTSVYNSDDELGQSPTSSRLDELYPPRNITSILLSDSFWQSIKSLHSLLHPYCEALNKLQSDTARLHEVLQAFGGILKMWEKHDEEDLSEYMISRLERRWKQWEQPLLLLAFLLNPNIPWFGRQPTRILLEFEMYRKRKWPFDCESYEQFEEDVLGFWEFASSSTKELGPLAMRLFGICVNAASIERL</sequence>
<dbReference type="Proteomes" id="UP000266673">
    <property type="component" value="Unassembled WGS sequence"/>
</dbReference>
<dbReference type="OrthoDB" id="2436883at2759"/>
<dbReference type="SUPFAM" id="SSF53098">
    <property type="entry name" value="Ribonuclease H-like"/>
    <property type="match status" value="1"/>
</dbReference>
<dbReference type="EMBL" id="QKWP01001584">
    <property type="protein sequence ID" value="RIB07898.1"/>
    <property type="molecule type" value="Genomic_DNA"/>
</dbReference>
<evidence type="ECO:0008006" key="3">
    <source>
        <dbReference type="Google" id="ProtNLM"/>
    </source>
</evidence>
<dbReference type="AlphaFoldDB" id="A0A397UFD8"/>
<accession>A0A397UFD8</accession>
<dbReference type="InterPro" id="IPR012337">
    <property type="entry name" value="RNaseH-like_sf"/>
</dbReference>
<proteinExistence type="predicted"/>
<name>A0A397UFD8_9GLOM</name>
<comment type="caution">
    <text evidence="1">The sequence shown here is derived from an EMBL/GenBank/DDBJ whole genome shotgun (WGS) entry which is preliminary data.</text>
</comment>